<dbReference type="SMART" id="SM00198">
    <property type="entry name" value="SCP"/>
    <property type="match status" value="1"/>
</dbReference>
<dbReference type="Ensembl" id="ENSXETT00000031863">
    <property type="protein sequence ID" value="ENSXETP00000031863"/>
    <property type="gene ID" value="ENSXETG00000014562"/>
</dbReference>
<feature type="signal peptide" evidence="4">
    <location>
        <begin position="1"/>
        <end position="19"/>
    </location>
</feature>
<keyword evidence="2 3" id="KW-1015">Disulfide bond</keyword>
<dbReference type="PROSITE" id="PS01009">
    <property type="entry name" value="CRISP_1"/>
    <property type="match status" value="1"/>
</dbReference>
<evidence type="ECO:0000256" key="4">
    <source>
        <dbReference type="SAM" id="SignalP"/>
    </source>
</evidence>
<comment type="caution">
    <text evidence="3">Lacks conserved residue(s) required for the propagation of feature annotation.</text>
</comment>
<organism evidence="6">
    <name type="scientific">Xenopus tropicalis</name>
    <name type="common">Western clawed frog</name>
    <name type="synonym">Silurana tropicalis</name>
    <dbReference type="NCBI Taxonomy" id="8364"/>
    <lineage>
        <taxon>Eukaryota</taxon>
        <taxon>Metazoa</taxon>
        <taxon>Chordata</taxon>
        <taxon>Craniata</taxon>
        <taxon>Vertebrata</taxon>
        <taxon>Euteleostomi</taxon>
        <taxon>Amphibia</taxon>
        <taxon>Batrachia</taxon>
        <taxon>Anura</taxon>
        <taxon>Pipoidea</taxon>
        <taxon>Pipidae</taxon>
        <taxon>Xenopodinae</taxon>
        <taxon>Xenopus</taxon>
        <taxon>Silurana</taxon>
    </lineage>
</organism>
<dbReference type="Gene3D" id="3.40.33.10">
    <property type="entry name" value="CAP"/>
    <property type="match status" value="1"/>
</dbReference>
<evidence type="ECO:0000256" key="1">
    <source>
        <dbReference type="ARBA" id="ARBA00009923"/>
    </source>
</evidence>
<feature type="disulfide bond" evidence="3">
    <location>
        <begin position="200"/>
        <end position="234"/>
    </location>
</feature>
<dbReference type="GO" id="GO:0005576">
    <property type="term" value="C:extracellular region"/>
    <property type="evidence" value="ECO:0007669"/>
    <property type="project" value="InterPro"/>
</dbReference>
<dbReference type="AlphaFoldDB" id="A0A4X2QDR9"/>
<feature type="domain" description="ShKT" evidence="5">
    <location>
        <begin position="200"/>
        <end position="234"/>
    </location>
</feature>
<dbReference type="Gene3D" id="1.10.10.740">
    <property type="entry name" value="Crisp domain"/>
    <property type="match status" value="1"/>
</dbReference>
<dbReference type="ExpressionAtlas" id="A0A4X2QDR9">
    <property type="expression patterns" value="baseline and differential"/>
</dbReference>
<dbReference type="SUPFAM" id="SSF55797">
    <property type="entry name" value="PR-1-like"/>
    <property type="match status" value="1"/>
</dbReference>
<dbReference type="SUPFAM" id="SSF57546">
    <property type="entry name" value="Crisp domain-like"/>
    <property type="match status" value="1"/>
</dbReference>
<dbReference type="InterPro" id="IPR013871">
    <property type="entry name" value="Cysteine_rich_secretory"/>
</dbReference>
<dbReference type="InterPro" id="IPR003582">
    <property type="entry name" value="ShKT_dom"/>
</dbReference>
<evidence type="ECO:0000256" key="3">
    <source>
        <dbReference type="PROSITE-ProRule" id="PRU01005"/>
    </source>
</evidence>
<reference evidence="6" key="2">
    <citation type="submission" date="2019-07" db="UniProtKB">
        <authorList>
            <consortium name="Ensembl"/>
        </authorList>
    </citation>
    <scope>IDENTIFICATION</scope>
</reference>
<dbReference type="Xenbase" id="XB-GENE-946309">
    <property type="gene designation" value="ngdn"/>
</dbReference>
<evidence type="ECO:0000313" key="6">
    <source>
        <dbReference type="Ensembl" id="ENSXETP00000031863"/>
    </source>
</evidence>
<dbReference type="FunFam" id="1.10.10.740:FF:000001">
    <property type="entry name" value="Cysteine-rich secretory protein 2"/>
    <property type="match status" value="1"/>
</dbReference>
<gene>
    <name evidence="7" type="primary">crisp1.7</name>
    <name evidence="6" type="synonym">ngdn</name>
</gene>
<dbReference type="PROSITE" id="PS01010">
    <property type="entry name" value="CRISP_2"/>
    <property type="match status" value="1"/>
</dbReference>
<dbReference type="InterPro" id="IPR002413">
    <property type="entry name" value="V5_allergen-like"/>
</dbReference>
<dbReference type="Pfam" id="PF00188">
    <property type="entry name" value="CAP"/>
    <property type="match status" value="1"/>
</dbReference>
<dbReference type="FunFam" id="3.40.33.10:FF:000005">
    <property type="entry name" value="Cysteine-rich secretory protein 2"/>
    <property type="match status" value="1"/>
</dbReference>
<dbReference type="InterPro" id="IPR014044">
    <property type="entry name" value="CAP_dom"/>
</dbReference>
<name>A0A4X2QDR9_XENTR</name>
<dbReference type="Xenbase" id="XB-GENE-5779195">
    <property type="gene designation" value="crisp1.7"/>
</dbReference>
<dbReference type="Pfam" id="PF08562">
    <property type="entry name" value="Crisp"/>
    <property type="match status" value="1"/>
</dbReference>
<protein>
    <submittedName>
        <fullName evidence="7">Cysteine-rich secretory protein 1 gene 7</fullName>
    </submittedName>
    <submittedName>
        <fullName evidence="6">Neuroguidin</fullName>
    </submittedName>
</protein>
<comment type="similarity">
    <text evidence="1">Belongs to the CRISP family.</text>
</comment>
<accession>A0A4X2QDR9</accession>
<proteinExistence type="inferred from homology"/>
<dbReference type="InterPro" id="IPR018244">
    <property type="entry name" value="Allrgn_V5/Tpx1_CS"/>
</dbReference>
<reference evidence="6" key="1">
    <citation type="journal article" date="2010" name="Science">
        <title>The genome of the Western clawed frog Xenopus tropicalis.</title>
        <authorList>
            <person name="Hellsten U."/>
            <person name="Harland R.M."/>
            <person name="Gilchrist M.J."/>
            <person name="Hendrix D."/>
            <person name="Jurka J."/>
            <person name="Kapitonov V."/>
            <person name="Ovcharenko I."/>
            <person name="Putnam N.H."/>
            <person name="Shu S."/>
            <person name="Taher L."/>
            <person name="Blitz I.L."/>
            <person name="Blumberg B."/>
            <person name="Dichmann D.S."/>
            <person name="Dubchak I."/>
            <person name="Amaya E."/>
            <person name="Detter J.C."/>
            <person name="Fletcher R."/>
            <person name="Gerhard D.S."/>
            <person name="Goodstein D."/>
            <person name="Graves T."/>
            <person name="Grigoriev I.V."/>
            <person name="Grimwood J."/>
            <person name="Kawashima T."/>
            <person name="Lindquist E."/>
            <person name="Lucas S.M."/>
            <person name="Mead P.E."/>
            <person name="Mitros T."/>
            <person name="Ogino H."/>
            <person name="Ohta Y."/>
            <person name="Poliakov A.V."/>
            <person name="Pollet N."/>
            <person name="Robert J."/>
            <person name="Salamov A."/>
            <person name="Sater A.K."/>
            <person name="Schmutz J."/>
            <person name="Terry A."/>
            <person name="Vize P.D."/>
            <person name="Warren W.C."/>
            <person name="Wells D."/>
            <person name="Wills A."/>
            <person name="Wilson R.K."/>
            <person name="Zimmerman L.B."/>
            <person name="Zorn A.M."/>
            <person name="Grainger R."/>
            <person name="Grammer T."/>
            <person name="Khokha M.K."/>
            <person name="Richardson P.M."/>
            <person name="Rokhsar D.S."/>
        </authorList>
    </citation>
    <scope>NUCLEOTIDE SEQUENCE [LARGE SCALE GENOMIC DNA]</scope>
    <source>
        <strain evidence="6">Nigerian</strain>
    </source>
</reference>
<keyword evidence="4" id="KW-0732">Signal</keyword>
<evidence type="ECO:0000313" key="7">
    <source>
        <dbReference type="Ensembl" id="ENSXETP00000065059"/>
    </source>
</evidence>
<dbReference type="InterPro" id="IPR001283">
    <property type="entry name" value="CRISP-related"/>
</dbReference>
<dbReference type="GeneTree" id="ENSGT00500000044922"/>
<feature type="chain" id="PRO_5033458280" evidence="4">
    <location>
        <begin position="20"/>
        <end position="240"/>
    </location>
</feature>
<dbReference type="PROSITE" id="PS51670">
    <property type="entry name" value="SHKT"/>
    <property type="match status" value="1"/>
</dbReference>
<dbReference type="PRINTS" id="PR00838">
    <property type="entry name" value="V5ALLERGEN"/>
</dbReference>
<dbReference type="GeneTree" id="ENSGT00940000156439"/>
<sequence>MMLIGALCIAAFMALAVESADPPFSSISTDNVTVTQIIINAHNNYRRNASPSARNMLKMMWSEAAASNAATWSATCPAAHSPTSQRTISGVTCGENIFIASYPASWQEAITAWNSESQYFQYGVGPTSSNQVTGHYTQLVWYNSYMVGCAVSNCNNQYIYVCQYCPMGNNLNTITTPYKSGPACGDCPGACDNGLCTNPCPYEDQYSNCDDLASGDQCDTYQIVKEGCPGSCLCKNNEII</sequence>
<dbReference type="Ensembl" id="ENSXETT00000073259">
    <property type="protein sequence ID" value="ENSXETP00000065059"/>
    <property type="gene ID" value="ENSXETG00000011152"/>
</dbReference>
<dbReference type="PRINTS" id="PR00837">
    <property type="entry name" value="V5TPXLIKE"/>
</dbReference>
<evidence type="ECO:0000259" key="5">
    <source>
        <dbReference type="PROSITE" id="PS51670"/>
    </source>
</evidence>
<dbReference type="Bgee" id="ENSXETG00000011152">
    <property type="expression patterns" value="Expressed in neurula embryo and 4 other cell types or tissues"/>
</dbReference>
<dbReference type="InterPro" id="IPR042076">
    <property type="entry name" value="Crisp-like_dom"/>
</dbReference>
<dbReference type="PANTHER" id="PTHR10334">
    <property type="entry name" value="CYSTEINE-RICH SECRETORY PROTEIN-RELATED"/>
    <property type="match status" value="1"/>
</dbReference>
<dbReference type="InterPro" id="IPR035940">
    <property type="entry name" value="CAP_sf"/>
</dbReference>
<evidence type="ECO:0000256" key="2">
    <source>
        <dbReference type="ARBA" id="ARBA00023157"/>
    </source>
</evidence>